<dbReference type="SUPFAM" id="SSF54292">
    <property type="entry name" value="2Fe-2S ferredoxin-like"/>
    <property type="match status" value="1"/>
</dbReference>
<sequence length="579" mass="63216">MSGINVVINNKSLTVMEGKTILEVCREVGINIPTLCYHPDLKPGGVCNLCVVEVAGETELVKSCETEIKAGMVINTDTEEVIASRKEVLNEILVRHPNDCLTCDRVGGDCELQNAAYYYNVHPKERNIPGRGLDVSSFALTRDMDKCIGCERCIRVCEDVQGIGIYKKVETENGSYATTKEDAPIAETDCINCGQCVKVCPVGALTEKNEIHKVMAVLRDPTKHVVVQMAPAIKNTMGEEFGLAPGTDVTFKLPTALRKIGVDKVFDTDFSADLTIMEEGTEFLNRVKEGKNLPLLTSCSPGWIKYIEHNYPQLLDNVSSCKSPQQMFGALAKSYYPETAGLDPKDIFHLSIMPCTAKKFEANRPEMGHGGIQDVDVVLTTRELAKLFKLEGIHLPQLEDQAFDKLMGEGTGAARIFATTGGVMEAALRTVTWILTEGEMDAIDYQVVRGLEGVKEAELEVAGMKVKVAIASGTSNAKKLMDKVAAGEADYHFIEVMGCPTGCIGGGGAPIPDNQAVKLQRMEGIYASDAGNPVRRSHENTEVQKIYKDYLGEPGSHKAHHLLHTHYVDRSKKTAETTV</sequence>
<evidence type="ECO:0000256" key="4">
    <source>
        <dbReference type="ARBA" id="ARBA00023004"/>
    </source>
</evidence>
<evidence type="ECO:0000259" key="7">
    <source>
        <dbReference type="PROSITE" id="PS51379"/>
    </source>
</evidence>
<dbReference type="InterPro" id="IPR003149">
    <property type="entry name" value="Fe_hydrogenase_ssu"/>
</dbReference>
<dbReference type="InterPro" id="IPR017896">
    <property type="entry name" value="4Fe4S_Fe-S-bd"/>
</dbReference>
<evidence type="ECO:0000259" key="8">
    <source>
        <dbReference type="PROSITE" id="PS51839"/>
    </source>
</evidence>
<dbReference type="NCBIfam" id="TIGR02512">
    <property type="entry name" value="FeFe_hydrog_A"/>
    <property type="match status" value="1"/>
</dbReference>
<dbReference type="FunFam" id="3.30.70.20:FF:000035">
    <property type="entry name" value="Iron hydrogenase 1"/>
    <property type="match status" value="1"/>
</dbReference>
<dbReference type="OrthoDB" id="9805142at2"/>
<dbReference type="InterPro" id="IPR036991">
    <property type="entry name" value="Fe_hydrogenase_ssu_sf"/>
</dbReference>
<dbReference type="PANTHER" id="PTHR11615">
    <property type="entry name" value="NITRATE, FORMATE, IRON DEHYDROGENASE"/>
    <property type="match status" value="1"/>
</dbReference>
<dbReference type="Proteomes" id="UP000198304">
    <property type="component" value="Unassembled WGS sequence"/>
</dbReference>
<evidence type="ECO:0000256" key="1">
    <source>
        <dbReference type="ARBA" id="ARBA00022485"/>
    </source>
</evidence>
<protein>
    <submittedName>
        <fullName evidence="9">NADH-quinone oxidoreductase subunit G/NADP-reducing hydrogenase subunit HndD</fullName>
    </submittedName>
</protein>
<dbReference type="Pfam" id="PF13510">
    <property type="entry name" value="Fer2_4"/>
    <property type="match status" value="1"/>
</dbReference>
<dbReference type="RefSeq" id="WP_089281854.1">
    <property type="nucleotide sequence ID" value="NZ_FZOJ01000004.1"/>
</dbReference>
<dbReference type="InterPro" id="IPR001041">
    <property type="entry name" value="2Fe-2S_ferredoxin-type"/>
</dbReference>
<feature type="domain" description="4Fe-4S ferredoxin-type" evidence="7">
    <location>
        <begin position="138"/>
        <end position="168"/>
    </location>
</feature>
<dbReference type="EMBL" id="FZOJ01000004">
    <property type="protein sequence ID" value="SNS09911.1"/>
    <property type="molecule type" value="Genomic_DNA"/>
</dbReference>
<gene>
    <name evidence="9" type="ORF">SAMN05446037_100460</name>
</gene>
<dbReference type="PROSITE" id="PS51085">
    <property type="entry name" value="2FE2S_FER_2"/>
    <property type="match status" value="1"/>
</dbReference>
<dbReference type="GO" id="GO:0008901">
    <property type="term" value="F:ferredoxin hydrogenase activity"/>
    <property type="evidence" value="ECO:0007669"/>
    <property type="project" value="InterPro"/>
</dbReference>
<dbReference type="NCBIfam" id="NF040763">
    <property type="entry name" value="FeFe_hydrog_A6"/>
    <property type="match status" value="1"/>
</dbReference>
<dbReference type="GO" id="GO:0051539">
    <property type="term" value="F:4 iron, 4 sulfur cluster binding"/>
    <property type="evidence" value="ECO:0007669"/>
    <property type="project" value="UniProtKB-KW"/>
</dbReference>
<dbReference type="GO" id="GO:0005506">
    <property type="term" value="F:iron ion binding"/>
    <property type="evidence" value="ECO:0007669"/>
    <property type="project" value="InterPro"/>
</dbReference>
<dbReference type="SUPFAM" id="SSF54862">
    <property type="entry name" value="4Fe-4S ferredoxins"/>
    <property type="match status" value="1"/>
</dbReference>
<proteinExistence type="predicted"/>
<evidence type="ECO:0000256" key="3">
    <source>
        <dbReference type="ARBA" id="ARBA00022737"/>
    </source>
</evidence>
<dbReference type="Gene3D" id="3.10.20.740">
    <property type="match status" value="1"/>
</dbReference>
<keyword evidence="2" id="KW-0479">Metal-binding</keyword>
<feature type="domain" description="4Fe-4S His(Cys)3-ligated-type" evidence="8">
    <location>
        <begin position="80"/>
        <end position="120"/>
    </location>
</feature>
<evidence type="ECO:0000259" key="6">
    <source>
        <dbReference type="PROSITE" id="PS51085"/>
    </source>
</evidence>
<dbReference type="AlphaFoldDB" id="A0A239BR76"/>
<dbReference type="Pfam" id="PF10588">
    <property type="entry name" value="NADH-G_4Fe-4S_3"/>
    <property type="match status" value="1"/>
</dbReference>
<dbReference type="PROSITE" id="PS51379">
    <property type="entry name" value="4FE4S_FER_2"/>
    <property type="match status" value="2"/>
</dbReference>
<dbReference type="InterPro" id="IPR004108">
    <property type="entry name" value="Fe_hydrogenase_lsu_C"/>
</dbReference>
<evidence type="ECO:0000313" key="9">
    <source>
        <dbReference type="EMBL" id="SNS09911.1"/>
    </source>
</evidence>
<dbReference type="Pfam" id="PF02256">
    <property type="entry name" value="Fe_hyd_SSU"/>
    <property type="match status" value="1"/>
</dbReference>
<name>A0A239BR76_9FIRM</name>
<dbReference type="CDD" id="cd00207">
    <property type="entry name" value="fer2"/>
    <property type="match status" value="1"/>
</dbReference>
<organism evidence="9 10">
    <name type="scientific">Anaerovirgula multivorans</name>
    <dbReference type="NCBI Taxonomy" id="312168"/>
    <lineage>
        <taxon>Bacteria</taxon>
        <taxon>Bacillati</taxon>
        <taxon>Bacillota</taxon>
        <taxon>Clostridia</taxon>
        <taxon>Peptostreptococcales</taxon>
        <taxon>Natronincolaceae</taxon>
        <taxon>Anaerovirgula</taxon>
    </lineage>
</organism>
<dbReference type="PROSITE" id="PS51839">
    <property type="entry name" value="4FE4S_HC3"/>
    <property type="match status" value="1"/>
</dbReference>
<dbReference type="Pfam" id="PF02906">
    <property type="entry name" value="Fe_hyd_lg_C"/>
    <property type="match status" value="1"/>
</dbReference>
<dbReference type="InterPro" id="IPR013352">
    <property type="entry name" value="Fe_hydrogenase_subset"/>
</dbReference>
<dbReference type="InterPro" id="IPR019574">
    <property type="entry name" value="NADH_UbQ_OxRdtase_Gsu_4Fe4S-bd"/>
</dbReference>
<feature type="domain" description="4Fe-4S ferredoxin-type" evidence="7">
    <location>
        <begin position="181"/>
        <end position="210"/>
    </location>
</feature>
<dbReference type="Gene3D" id="3.40.950.10">
    <property type="entry name" value="Fe-only Hydrogenase (Larger Subunit), Chain L, domain 3"/>
    <property type="match status" value="1"/>
</dbReference>
<dbReference type="SMART" id="SM00902">
    <property type="entry name" value="Fe_hyd_SSU"/>
    <property type="match status" value="1"/>
</dbReference>
<keyword evidence="5" id="KW-0411">Iron-sulfur</keyword>
<dbReference type="Gene3D" id="3.40.50.1780">
    <property type="match status" value="1"/>
</dbReference>
<keyword evidence="10" id="KW-1185">Reference proteome</keyword>
<feature type="domain" description="2Fe-2S ferredoxin-type" evidence="6">
    <location>
        <begin position="2"/>
        <end position="80"/>
    </location>
</feature>
<dbReference type="InterPro" id="IPR009016">
    <property type="entry name" value="Fe_hydrogenase"/>
</dbReference>
<dbReference type="InterPro" id="IPR017900">
    <property type="entry name" value="4Fe4S_Fe_S_CS"/>
</dbReference>
<dbReference type="PROSITE" id="PS00198">
    <property type="entry name" value="4FE4S_FER_1"/>
    <property type="match status" value="1"/>
</dbReference>
<dbReference type="Gene3D" id="4.10.260.20">
    <property type="entry name" value="Iron hydrogenase, small subunit"/>
    <property type="match status" value="1"/>
</dbReference>
<dbReference type="InterPro" id="IPR049830">
    <property type="entry name" value="HndD"/>
</dbReference>
<dbReference type="SMART" id="SM00929">
    <property type="entry name" value="NADH-G_4Fe-4S_3"/>
    <property type="match status" value="1"/>
</dbReference>
<dbReference type="Pfam" id="PF12838">
    <property type="entry name" value="Fer4_7"/>
    <property type="match status" value="1"/>
</dbReference>
<dbReference type="InterPro" id="IPR036010">
    <property type="entry name" value="2Fe-2S_ferredoxin-like_sf"/>
</dbReference>
<reference evidence="9 10" key="1">
    <citation type="submission" date="2017-06" db="EMBL/GenBank/DDBJ databases">
        <authorList>
            <person name="Kim H.J."/>
            <person name="Triplett B.A."/>
        </authorList>
    </citation>
    <scope>NUCLEOTIDE SEQUENCE [LARGE SCALE GENOMIC DNA]</scope>
    <source>
        <strain evidence="9 10">SCA</strain>
    </source>
</reference>
<keyword evidence="1" id="KW-0004">4Fe-4S</keyword>
<evidence type="ECO:0000256" key="2">
    <source>
        <dbReference type="ARBA" id="ARBA00022723"/>
    </source>
</evidence>
<dbReference type="FunFam" id="3.10.20.740:FF:000003">
    <property type="entry name" value="Formate dehydrogenase subunit alpha"/>
    <property type="match status" value="1"/>
</dbReference>
<accession>A0A239BR76</accession>
<keyword evidence="3" id="KW-0677">Repeat</keyword>
<dbReference type="InterPro" id="IPR050340">
    <property type="entry name" value="Cytosolic_Fe-S_CAF"/>
</dbReference>
<keyword evidence="4" id="KW-0408">Iron</keyword>
<dbReference type="Gene3D" id="3.30.70.20">
    <property type="match status" value="1"/>
</dbReference>
<evidence type="ECO:0000313" key="10">
    <source>
        <dbReference type="Proteomes" id="UP000198304"/>
    </source>
</evidence>
<dbReference type="SUPFAM" id="SSF53920">
    <property type="entry name" value="Fe-only hydrogenase"/>
    <property type="match status" value="1"/>
</dbReference>
<evidence type="ECO:0000256" key="5">
    <source>
        <dbReference type="ARBA" id="ARBA00023014"/>
    </source>
</evidence>